<reference evidence="1" key="2">
    <citation type="journal article" date="2022" name="New Phytol.">
        <title>Evolutionary transition to the ectomycorrhizal habit in the genomes of a hyperdiverse lineage of mushroom-forming fungi.</title>
        <authorList>
            <person name="Looney B."/>
            <person name="Miyauchi S."/>
            <person name="Morin E."/>
            <person name="Drula E."/>
            <person name="Courty P.E."/>
            <person name="Kohler A."/>
            <person name="Kuo A."/>
            <person name="LaButti K."/>
            <person name="Pangilinan J."/>
            <person name="Lipzen A."/>
            <person name="Riley R."/>
            <person name="Andreopoulos W."/>
            <person name="He G."/>
            <person name="Johnson J."/>
            <person name="Nolan M."/>
            <person name="Tritt A."/>
            <person name="Barry K.W."/>
            <person name="Grigoriev I.V."/>
            <person name="Nagy L.G."/>
            <person name="Hibbett D."/>
            <person name="Henrissat B."/>
            <person name="Matheny P.B."/>
            <person name="Labbe J."/>
            <person name="Martin F.M."/>
        </authorList>
    </citation>
    <scope>NUCLEOTIDE SEQUENCE</scope>
    <source>
        <strain evidence="1">FP105234-sp</strain>
    </source>
</reference>
<protein>
    <submittedName>
        <fullName evidence="1">RdRP-domain-containing protein</fullName>
    </submittedName>
</protein>
<gene>
    <name evidence="1" type="ORF">FA95DRAFT_1573837</name>
</gene>
<organism evidence="1 2">
    <name type="scientific">Auriscalpium vulgare</name>
    <dbReference type="NCBI Taxonomy" id="40419"/>
    <lineage>
        <taxon>Eukaryota</taxon>
        <taxon>Fungi</taxon>
        <taxon>Dikarya</taxon>
        <taxon>Basidiomycota</taxon>
        <taxon>Agaricomycotina</taxon>
        <taxon>Agaricomycetes</taxon>
        <taxon>Russulales</taxon>
        <taxon>Auriscalpiaceae</taxon>
        <taxon>Auriscalpium</taxon>
    </lineage>
</organism>
<sequence length="1249" mass="142687">MSFDVKGISYDADEFDVQKGIADVLHGPDLYDPDDPSNKGRLPNFKVALNESRAGGVHDGTAILTLPTRHLADRLFAWARENHSITVRGKKVKLFRRYDRVPSSLKYILEKAPYIQPEQAQERQEILRELDKRLRIEKVQFGVWYKPPSSPASQGRAFSVEYQRDYLQKSAGYLEIVYEHKEILLELGERMTEEQAYAVKVKFSSIRKMGIGFDFGKAFIIFDLLTPPVLEEYNYNNREREGIQRRRNKLRDRITALDDAHASVAPYAHHLRIILLDADDIYKFEQMCKVAHCQPLPIRVSNIDIAWRNFFAPKQLHKIQKWVQTMDWRNAFQIESLLRNGLLTTDDLLQHLFMPIEDVLKRYQSQASQVLRQFTVDLRMREPSETPLACLKRVCENAEVVTPITLAPGHFPCHHVTFTPTRMIVEGPYATQSNRVIRRYQKRNPNLIDNFVRVEFRDEDRLTYRWDRELDGTWFLQSRVGGILKNGFQLAGKHFEFLAYSTSALREHSVWFMSRFRDPEEGYVTAETIRRSLGDFSELMTKPSRMAARIAQAFTATDPSVTVRRDQWEEQDDIGDVSAPHSDGVGTISQELADEMWEVKCAASPGLSENRYQFRFLGYKGVVVVDPRMTGSIKMRLRPSQRKFRVPDVEEAEIEIARSFDYPNAVHFNRPVIMALEDRGVPKEAFLDLQEEAKASVYLARTSLQKFGVLLKSSGLGYKYHLAFIFEQLEKIGLDLRAQDGRVALNSPFIGRLLRYTMNHSLRLMKHKARIPVPKSFQLVGVADEGQAYIQEGHDPKDVYTLPVGHIFGACFFDDWFVCVQESPEEEPIWLRGNCVISRSPVIHPGDLQRVFAIGKPPEGKLCAFRDLKNVVVMPAVPGTRALASCLAGGDLDGDTFDIYYKNQRLLPSVEVKAAEYPPGEIRELPEGREVTVDDICDFVVEYINSDVVYAGPPVRSTFDDRRSVEGSNIVLCCRHLLMDHHQDGTFDDRCMELAKHCSRAVDYPKNGVAVNMDDRSIPHKLIQYKPDWKKAELSDANDNDYYESDRALGHLYRSIQLQSIDDPLDIPTASSDGHRPLTDPISIALAPIVKRTLAKDAQGSPNPDWEDPTATLPATLHALYAKEMRYIRTTHTLTDAPGVQLAEEEVVLGTILSHCTFERWRKDRIERMKLHVDGLGKDIRARIIVNVTEADDPARREGLRVAWATWSWCQKNMDKEVMESFSLIALGVVLDCLKKLEAIPDGGSLADR</sequence>
<evidence type="ECO:0000313" key="2">
    <source>
        <dbReference type="Proteomes" id="UP000814033"/>
    </source>
</evidence>
<accession>A0ACB8RMT7</accession>
<dbReference type="EMBL" id="MU275953">
    <property type="protein sequence ID" value="KAI0045365.1"/>
    <property type="molecule type" value="Genomic_DNA"/>
</dbReference>
<evidence type="ECO:0000313" key="1">
    <source>
        <dbReference type="EMBL" id="KAI0045365.1"/>
    </source>
</evidence>
<name>A0ACB8RMT7_9AGAM</name>
<reference evidence="1" key="1">
    <citation type="submission" date="2021-02" db="EMBL/GenBank/DDBJ databases">
        <authorList>
            <consortium name="DOE Joint Genome Institute"/>
            <person name="Ahrendt S."/>
            <person name="Looney B.P."/>
            <person name="Miyauchi S."/>
            <person name="Morin E."/>
            <person name="Drula E."/>
            <person name="Courty P.E."/>
            <person name="Chicoki N."/>
            <person name="Fauchery L."/>
            <person name="Kohler A."/>
            <person name="Kuo A."/>
            <person name="Labutti K."/>
            <person name="Pangilinan J."/>
            <person name="Lipzen A."/>
            <person name="Riley R."/>
            <person name="Andreopoulos W."/>
            <person name="He G."/>
            <person name="Johnson J."/>
            <person name="Barry K.W."/>
            <person name="Grigoriev I.V."/>
            <person name="Nagy L."/>
            <person name="Hibbett D."/>
            <person name="Henrissat B."/>
            <person name="Matheny P.B."/>
            <person name="Labbe J."/>
            <person name="Martin F."/>
        </authorList>
    </citation>
    <scope>NUCLEOTIDE SEQUENCE</scope>
    <source>
        <strain evidence="1">FP105234-sp</strain>
    </source>
</reference>
<comment type="caution">
    <text evidence="1">The sequence shown here is derived from an EMBL/GenBank/DDBJ whole genome shotgun (WGS) entry which is preliminary data.</text>
</comment>
<dbReference type="Proteomes" id="UP000814033">
    <property type="component" value="Unassembled WGS sequence"/>
</dbReference>
<proteinExistence type="predicted"/>
<keyword evidence="2" id="KW-1185">Reference proteome</keyword>